<dbReference type="STRING" id="1104324.P186_2072"/>
<feature type="transmembrane region" description="Helical" evidence="1">
    <location>
        <begin position="30"/>
        <end position="47"/>
    </location>
</feature>
<gene>
    <name evidence="2" type="ORF">P186_2072</name>
</gene>
<name>G7VII6_9CREN</name>
<dbReference type="BioCyc" id="PSP1104324:GJSN-2022-MONOMER"/>
<dbReference type="EMBL" id="CP003098">
    <property type="protein sequence ID" value="AET33466.1"/>
    <property type="molecule type" value="Genomic_DNA"/>
</dbReference>
<dbReference type="KEGG" id="pyr:P186_2072"/>
<dbReference type="eggNOG" id="arCOG07045">
    <property type="taxonomic scope" value="Archaea"/>
</dbReference>
<organism evidence="2 3">
    <name type="scientific">Pyrobaculum ferrireducens</name>
    <dbReference type="NCBI Taxonomy" id="1104324"/>
    <lineage>
        <taxon>Archaea</taxon>
        <taxon>Thermoproteota</taxon>
        <taxon>Thermoprotei</taxon>
        <taxon>Thermoproteales</taxon>
        <taxon>Thermoproteaceae</taxon>
        <taxon>Pyrobaculum</taxon>
    </lineage>
</organism>
<sequence length="200" mass="21654">MGKLLLLMYPLLDVSSLAVLVPLSLLRREVLKTVGVFAAMFFLFSLLSAPASDAAAASLVLFKNLLALGLFFRLLEPGEVAWFLEKLGARGASAYILVISLRAADVLSREVRAFTAAQRAKGIGGVVAILKSGLPLVIYSMEYAEYLAVQLGQRNFRCLSEKPPLFTKLDVLIALATAVAIVIHWVSGRWAFALAEAVKM</sequence>
<feature type="transmembrane region" description="Helical" evidence="1">
    <location>
        <begin position="120"/>
        <end position="141"/>
    </location>
</feature>
<keyword evidence="1" id="KW-0472">Membrane</keyword>
<keyword evidence="3" id="KW-1185">Reference proteome</keyword>
<reference evidence="2 3" key="1">
    <citation type="journal article" date="2012" name="J. Bacteriol.">
        <title>Complete genome sequence of strain 1860, a crenarchaeon of the genus pyrobaculum able to grow with various electron acceptors.</title>
        <authorList>
            <person name="Mardanov A.V."/>
            <person name="Gumerov V.M."/>
            <person name="Slobodkina G.B."/>
            <person name="Beletsky A.V."/>
            <person name="Bonch-Osmolovskaya E.A."/>
            <person name="Ravin N.V."/>
            <person name="Skryabin K.G."/>
        </authorList>
    </citation>
    <scope>NUCLEOTIDE SEQUENCE [LARGE SCALE GENOMIC DNA]</scope>
    <source>
        <strain evidence="2 3">1860</strain>
    </source>
</reference>
<accession>G7VII6</accession>
<proteinExistence type="predicted"/>
<dbReference type="AlphaFoldDB" id="G7VII6"/>
<evidence type="ECO:0000256" key="1">
    <source>
        <dbReference type="SAM" id="Phobius"/>
    </source>
</evidence>
<dbReference type="Proteomes" id="UP000005867">
    <property type="component" value="Chromosome"/>
</dbReference>
<feature type="transmembrane region" description="Helical" evidence="1">
    <location>
        <begin position="171"/>
        <end position="192"/>
    </location>
</feature>
<keyword evidence="1" id="KW-1133">Transmembrane helix</keyword>
<evidence type="ECO:0000313" key="3">
    <source>
        <dbReference type="Proteomes" id="UP000005867"/>
    </source>
</evidence>
<evidence type="ECO:0000313" key="2">
    <source>
        <dbReference type="EMBL" id="AET33466.1"/>
    </source>
</evidence>
<protein>
    <recommendedName>
        <fullName evidence="4">Cobalt transport protein</fullName>
    </recommendedName>
</protein>
<dbReference type="HOGENOM" id="CLU_121283_0_0_2"/>
<feature type="transmembrane region" description="Helical" evidence="1">
    <location>
        <begin position="54"/>
        <end position="75"/>
    </location>
</feature>
<evidence type="ECO:0008006" key="4">
    <source>
        <dbReference type="Google" id="ProtNLM"/>
    </source>
</evidence>
<keyword evidence="1" id="KW-0812">Transmembrane</keyword>